<evidence type="ECO:0000313" key="4">
    <source>
        <dbReference type="Proteomes" id="UP000193144"/>
    </source>
</evidence>
<evidence type="ECO:0000256" key="1">
    <source>
        <dbReference type="SAM" id="SignalP"/>
    </source>
</evidence>
<evidence type="ECO:0000259" key="2">
    <source>
        <dbReference type="Pfam" id="PF24864"/>
    </source>
</evidence>
<organism evidence="3 4">
    <name type="scientific">Clohesyomyces aquaticus</name>
    <dbReference type="NCBI Taxonomy" id="1231657"/>
    <lineage>
        <taxon>Eukaryota</taxon>
        <taxon>Fungi</taxon>
        <taxon>Dikarya</taxon>
        <taxon>Ascomycota</taxon>
        <taxon>Pezizomycotina</taxon>
        <taxon>Dothideomycetes</taxon>
        <taxon>Pleosporomycetidae</taxon>
        <taxon>Pleosporales</taxon>
        <taxon>Lindgomycetaceae</taxon>
        <taxon>Clohesyomyces</taxon>
    </lineage>
</organism>
<protein>
    <recommendedName>
        <fullName evidence="2">DUF7730 domain-containing protein</fullName>
    </recommendedName>
</protein>
<keyword evidence="1" id="KW-0732">Signal</keyword>
<dbReference type="Pfam" id="PF24864">
    <property type="entry name" value="DUF7730"/>
    <property type="match status" value="1"/>
</dbReference>
<dbReference type="AlphaFoldDB" id="A0A1Y1ZMT0"/>
<dbReference type="InterPro" id="IPR056632">
    <property type="entry name" value="DUF7730"/>
</dbReference>
<dbReference type="EMBL" id="MCFA01000060">
    <property type="protein sequence ID" value="ORY11550.1"/>
    <property type="molecule type" value="Genomic_DNA"/>
</dbReference>
<reference evidence="3 4" key="1">
    <citation type="submission" date="2016-07" db="EMBL/GenBank/DDBJ databases">
        <title>Pervasive Adenine N6-methylation of Active Genes in Fungi.</title>
        <authorList>
            <consortium name="DOE Joint Genome Institute"/>
            <person name="Mondo S.J."/>
            <person name="Dannebaum R.O."/>
            <person name="Kuo R.C."/>
            <person name="Labutti K."/>
            <person name="Haridas S."/>
            <person name="Kuo A."/>
            <person name="Salamov A."/>
            <person name="Ahrendt S.R."/>
            <person name="Lipzen A."/>
            <person name="Sullivan W."/>
            <person name="Andreopoulos W.B."/>
            <person name="Clum A."/>
            <person name="Lindquist E."/>
            <person name="Daum C."/>
            <person name="Ramamoorthy G.K."/>
            <person name="Gryganskyi A."/>
            <person name="Culley D."/>
            <person name="Magnuson J.K."/>
            <person name="James T.Y."/>
            <person name="O'Malley M.A."/>
            <person name="Stajich J.E."/>
            <person name="Spatafora J.W."/>
            <person name="Visel A."/>
            <person name="Grigoriev I.V."/>
        </authorList>
    </citation>
    <scope>NUCLEOTIDE SEQUENCE [LARGE SCALE GENOMIC DNA]</scope>
    <source>
        <strain evidence="3 4">CBS 115471</strain>
    </source>
</reference>
<dbReference type="STRING" id="1231657.A0A1Y1ZMT0"/>
<dbReference type="OrthoDB" id="4757095at2759"/>
<sequence>MLKSIFNFCFPGLLCCLFFPAPRKQRGTPMKRNPKKLYFPRKPPVSLEPRNEQTQSWLFGSRFPAELRIAIYEAVLGDPNLLMHIIPFDDFSERVGRQRCEDAESAGPTWQHTCFGTRLEINPASIVRKSEFWSDDKLLALLLSCHRIYSEAISILYTANLFSLKGSRGIVEMRSITPDFQWHMIRHLHISTIFLTPESYWPEFEWFPPDNYKTWREGCSALEELRGIHRLRLEIGVFDTYDRKNPTAVEENALVSILEPLSQVMAPLFEVEMNLAIPQAVRETLGKMTFTLVVKHRPYNTELYTV</sequence>
<keyword evidence="4" id="KW-1185">Reference proteome</keyword>
<accession>A0A1Y1ZMT0</accession>
<feature type="signal peptide" evidence="1">
    <location>
        <begin position="1"/>
        <end position="16"/>
    </location>
</feature>
<dbReference type="Proteomes" id="UP000193144">
    <property type="component" value="Unassembled WGS sequence"/>
</dbReference>
<name>A0A1Y1ZMT0_9PLEO</name>
<dbReference type="PANTHER" id="PTHR38790">
    <property type="entry name" value="2EXR DOMAIN-CONTAINING PROTEIN-RELATED"/>
    <property type="match status" value="1"/>
</dbReference>
<comment type="caution">
    <text evidence="3">The sequence shown here is derived from an EMBL/GenBank/DDBJ whole genome shotgun (WGS) entry which is preliminary data.</text>
</comment>
<dbReference type="PANTHER" id="PTHR38790:SF4">
    <property type="entry name" value="2EXR DOMAIN-CONTAINING PROTEIN"/>
    <property type="match status" value="1"/>
</dbReference>
<proteinExistence type="predicted"/>
<feature type="domain" description="DUF7730" evidence="2">
    <location>
        <begin position="52"/>
        <end position="278"/>
    </location>
</feature>
<feature type="chain" id="PRO_5012643768" description="DUF7730 domain-containing protein" evidence="1">
    <location>
        <begin position="17"/>
        <end position="306"/>
    </location>
</feature>
<evidence type="ECO:0000313" key="3">
    <source>
        <dbReference type="EMBL" id="ORY11550.1"/>
    </source>
</evidence>
<gene>
    <name evidence="3" type="ORF">BCR34DRAFT_325393</name>
</gene>